<reference evidence="2" key="1">
    <citation type="submission" date="2023-06" db="EMBL/GenBank/DDBJ databases">
        <title>Genomic of Parafulvivirga corallium.</title>
        <authorList>
            <person name="Wang G."/>
        </authorList>
    </citation>
    <scope>NUCLEOTIDE SEQUENCE</scope>
    <source>
        <strain evidence="2">BMA10</strain>
    </source>
</reference>
<dbReference type="EMBL" id="JAUJEA010000003">
    <property type="protein sequence ID" value="MDN5201789.1"/>
    <property type="molecule type" value="Genomic_DNA"/>
</dbReference>
<dbReference type="Proteomes" id="UP001172082">
    <property type="component" value="Unassembled WGS sequence"/>
</dbReference>
<evidence type="ECO:0000313" key="3">
    <source>
        <dbReference type="Proteomes" id="UP001172082"/>
    </source>
</evidence>
<dbReference type="InterPro" id="IPR029058">
    <property type="entry name" value="AB_hydrolase_fold"/>
</dbReference>
<proteinExistence type="predicted"/>
<feature type="domain" description="AB hydrolase-1" evidence="1">
    <location>
        <begin position="54"/>
        <end position="183"/>
    </location>
</feature>
<organism evidence="2 3">
    <name type="scientific">Splendidivirga corallicola</name>
    <dbReference type="NCBI Taxonomy" id="3051826"/>
    <lineage>
        <taxon>Bacteria</taxon>
        <taxon>Pseudomonadati</taxon>
        <taxon>Bacteroidota</taxon>
        <taxon>Cytophagia</taxon>
        <taxon>Cytophagales</taxon>
        <taxon>Splendidivirgaceae</taxon>
        <taxon>Splendidivirga</taxon>
    </lineage>
</organism>
<accession>A0ABT8KM42</accession>
<keyword evidence="3" id="KW-1185">Reference proteome</keyword>
<gene>
    <name evidence="2" type="ORF">QQ008_10460</name>
</gene>
<dbReference type="InterPro" id="IPR050266">
    <property type="entry name" value="AB_hydrolase_sf"/>
</dbReference>
<sequence>MLTRLQFQHTTISILFLTLIHACDNKRTTQEASKNGVSEEMVIHYNVYGESDTTLMFVHGWCIDQTYWDNQLPHFKNQYKIVAVDLAGHGKSGTNRKDWTVQNFSNDLIEIIKEQKLNNIILIGHSMGGDVVLKTALELPDKVIGLIGIDNFKEVDFEMDDEFKRGFNEFIEGFKSDYQGMAEQFAKNALFVPESDSIIVKRVIKDIQKANPAISLSILENLLPIYEQEDSRLEQLHIPLYLIASKELPTDTMALAKHCKKGYGIKLIDSVGHYPMVEKPDEFNQALREILSEMDR</sequence>
<protein>
    <submittedName>
        <fullName evidence="2">Alpha/beta hydrolase</fullName>
    </submittedName>
</protein>
<dbReference type="InterPro" id="IPR000073">
    <property type="entry name" value="AB_hydrolase_1"/>
</dbReference>
<dbReference type="PANTHER" id="PTHR43798">
    <property type="entry name" value="MONOACYLGLYCEROL LIPASE"/>
    <property type="match status" value="1"/>
</dbReference>
<dbReference type="PRINTS" id="PR00111">
    <property type="entry name" value="ABHYDROLASE"/>
</dbReference>
<dbReference type="Pfam" id="PF00561">
    <property type="entry name" value="Abhydrolase_1"/>
    <property type="match status" value="1"/>
</dbReference>
<dbReference type="SUPFAM" id="SSF53474">
    <property type="entry name" value="alpha/beta-Hydrolases"/>
    <property type="match status" value="1"/>
</dbReference>
<name>A0ABT8KM42_9BACT</name>
<dbReference type="GO" id="GO:0016787">
    <property type="term" value="F:hydrolase activity"/>
    <property type="evidence" value="ECO:0007669"/>
    <property type="project" value="UniProtKB-KW"/>
</dbReference>
<dbReference type="Gene3D" id="3.40.50.1820">
    <property type="entry name" value="alpha/beta hydrolase"/>
    <property type="match status" value="1"/>
</dbReference>
<dbReference type="RefSeq" id="WP_346751817.1">
    <property type="nucleotide sequence ID" value="NZ_JAUJEA010000003.1"/>
</dbReference>
<evidence type="ECO:0000259" key="1">
    <source>
        <dbReference type="Pfam" id="PF00561"/>
    </source>
</evidence>
<evidence type="ECO:0000313" key="2">
    <source>
        <dbReference type="EMBL" id="MDN5201789.1"/>
    </source>
</evidence>
<keyword evidence="2" id="KW-0378">Hydrolase</keyword>
<dbReference type="PANTHER" id="PTHR43798:SF33">
    <property type="entry name" value="HYDROLASE, PUTATIVE (AFU_ORTHOLOGUE AFUA_2G14860)-RELATED"/>
    <property type="match status" value="1"/>
</dbReference>
<comment type="caution">
    <text evidence="2">The sequence shown here is derived from an EMBL/GenBank/DDBJ whole genome shotgun (WGS) entry which is preliminary data.</text>
</comment>